<proteinExistence type="predicted"/>
<dbReference type="EMBL" id="CAFBPZ010000022">
    <property type="protein sequence ID" value="CAB5036743.1"/>
    <property type="molecule type" value="Genomic_DNA"/>
</dbReference>
<evidence type="ECO:0000313" key="1">
    <source>
        <dbReference type="EMBL" id="CAB4907966.1"/>
    </source>
</evidence>
<evidence type="ECO:0000313" key="2">
    <source>
        <dbReference type="EMBL" id="CAB5036743.1"/>
    </source>
</evidence>
<gene>
    <name evidence="1" type="ORF">UFOPK3495_01386</name>
    <name evidence="2" type="ORF">UFOPK4237_00519</name>
</gene>
<dbReference type="EMBL" id="CAFBMC010000093">
    <property type="protein sequence ID" value="CAB4907966.1"/>
    <property type="molecule type" value="Genomic_DNA"/>
</dbReference>
<dbReference type="AlphaFoldDB" id="A0A6J7S6F7"/>
<reference evidence="2" key="1">
    <citation type="submission" date="2020-05" db="EMBL/GenBank/DDBJ databases">
        <authorList>
            <person name="Chiriac C."/>
            <person name="Salcher M."/>
            <person name="Ghai R."/>
            <person name="Kavagutti S V."/>
        </authorList>
    </citation>
    <scope>NUCLEOTIDE SEQUENCE</scope>
</reference>
<organism evidence="2">
    <name type="scientific">freshwater metagenome</name>
    <dbReference type="NCBI Taxonomy" id="449393"/>
    <lineage>
        <taxon>unclassified sequences</taxon>
        <taxon>metagenomes</taxon>
        <taxon>ecological metagenomes</taxon>
    </lineage>
</organism>
<sequence length="72" mass="8170">MTDVVVELVESEDYLPRYFEVTRAESTVLVKAHIELSEIDVLAACRELGDLQDVVYEAWRSRVGLSAEVRTV</sequence>
<accession>A0A6J7S6F7</accession>
<name>A0A6J7S6F7_9ZZZZ</name>
<protein>
    <submittedName>
        <fullName evidence="2">Unannotated protein</fullName>
    </submittedName>
</protein>